<name>A0AAV7SGA8_PLEWA</name>
<sequence length="88" mass="10122">MQTSKKPSGKRPGTWEQKTRKRAQDHDWTKRIEGIIGRRKTTKPIAANGTAGTRRGQRETATAVVFRAREWRTRRRKKQQSGHALGRA</sequence>
<proteinExistence type="predicted"/>
<evidence type="ECO:0000313" key="3">
    <source>
        <dbReference type="Proteomes" id="UP001066276"/>
    </source>
</evidence>
<comment type="caution">
    <text evidence="2">The sequence shown here is derived from an EMBL/GenBank/DDBJ whole genome shotgun (WGS) entry which is preliminary data.</text>
</comment>
<accession>A0AAV7SGA8</accession>
<gene>
    <name evidence="2" type="ORF">NDU88_003531</name>
</gene>
<dbReference type="Proteomes" id="UP001066276">
    <property type="component" value="Chromosome 4_2"/>
</dbReference>
<keyword evidence="3" id="KW-1185">Reference proteome</keyword>
<dbReference type="AlphaFoldDB" id="A0AAV7SGA8"/>
<protein>
    <submittedName>
        <fullName evidence="2">Uncharacterized protein</fullName>
    </submittedName>
</protein>
<evidence type="ECO:0000256" key="1">
    <source>
        <dbReference type="SAM" id="MobiDB-lite"/>
    </source>
</evidence>
<dbReference type="EMBL" id="JANPWB010000008">
    <property type="protein sequence ID" value="KAJ1163068.1"/>
    <property type="molecule type" value="Genomic_DNA"/>
</dbReference>
<organism evidence="2 3">
    <name type="scientific">Pleurodeles waltl</name>
    <name type="common">Iberian ribbed newt</name>
    <dbReference type="NCBI Taxonomy" id="8319"/>
    <lineage>
        <taxon>Eukaryota</taxon>
        <taxon>Metazoa</taxon>
        <taxon>Chordata</taxon>
        <taxon>Craniata</taxon>
        <taxon>Vertebrata</taxon>
        <taxon>Euteleostomi</taxon>
        <taxon>Amphibia</taxon>
        <taxon>Batrachia</taxon>
        <taxon>Caudata</taxon>
        <taxon>Salamandroidea</taxon>
        <taxon>Salamandridae</taxon>
        <taxon>Pleurodelinae</taxon>
        <taxon>Pleurodeles</taxon>
    </lineage>
</organism>
<feature type="region of interest" description="Disordered" evidence="1">
    <location>
        <begin position="1"/>
        <end position="60"/>
    </location>
</feature>
<reference evidence="2" key="1">
    <citation type="journal article" date="2022" name="bioRxiv">
        <title>Sequencing and chromosome-scale assembly of the giantPleurodeles waltlgenome.</title>
        <authorList>
            <person name="Brown T."/>
            <person name="Elewa A."/>
            <person name="Iarovenko S."/>
            <person name="Subramanian E."/>
            <person name="Araus A.J."/>
            <person name="Petzold A."/>
            <person name="Susuki M."/>
            <person name="Suzuki K.-i.T."/>
            <person name="Hayashi T."/>
            <person name="Toyoda A."/>
            <person name="Oliveira C."/>
            <person name="Osipova E."/>
            <person name="Leigh N.D."/>
            <person name="Simon A."/>
            <person name="Yun M.H."/>
        </authorList>
    </citation>
    <scope>NUCLEOTIDE SEQUENCE</scope>
    <source>
        <strain evidence="2">20211129_DDA</strain>
        <tissue evidence="2">Liver</tissue>
    </source>
</reference>
<evidence type="ECO:0000313" key="2">
    <source>
        <dbReference type="EMBL" id="KAJ1163068.1"/>
    </source>
</evidence>
<feature type="compositionally biased region" description="Basic and acidic residues" evidence="1">
    <location>
        <begin position="22"/>
        <end position="33"/>
    </location>
</feature>